<protein>
    <submittedName>
        <fullName evidence="1">Uncharacterized protein</fullName>
    </submittedName>
</protein>
<dbReference type="AlphaFoldDB" id="I0JTE0"/>
<dbReference type="KEGG" id="hhd:HBHAL_5077"/>
<evidence type="ECO:0000313" key="2">
    <source>
        <dbReference type="Proteomes" id="UP000007397"/>
    </source>
</evidence>
<dbReference type="Proteomes" id="UP000007397">
    <property type="component" value="Chromosome"/>
</dbReference>
<keyword evidence="2" id="KW-1185">Reference proteome</keyword>
<gene>
    <name evidence="1" type="ordered locus">HBHAL_5077</name>
</gene>
<dbReference type="EMBL" id="HE717023">
    <property type="protein sequence ID" value="CCG47412.1"/>
    <property type="molecule type" value="Genomic_DNA"/>
</dbReference>
<reference evidence="1 2" key="1">
    <citation type="journal article" date="2013" name="Environ. Microbiol.">
        <title>Chloride and organic osmolytes: a hybrid strategy to cope with elevated salinities by the moderately halophilic, chloride-dependent bacterium Halobacillus halophilus.</title>
        <authorList>
            <person name="Saum S.H."/>
            <person name="Pfeiffer F."/>
            <person name="Palm P."/>
            <person name="Rampp M."/>
            <person name="Schuster S.C."/>
            <person name="Muller V."/>
            <person name="Oesterhelt D."/>
        </authorList>
    </citation>
    <scope>NUCLEOTIDE SEQUENCE [LARGE SCALE GENOMIC DNA]</scope>
    <source>
        <strain evidence="2">ATCC 35676 / DSM 2266 / JCM 20832 / KCTC 3685 / LMG 17431 / NBRC 102448 / NCIMB 2269</strain>
    </source>
</reference>
<dbReference type="HOGENOM" id="CLU_3389735_0_0_9"/>
<proteinExistence type="predicted"/>
<accession>I0JTE0</accession>
<evidence type="ECO:0000313" key="1">
    <source>
        <dbReference type="EMBL" id="CCG47412.1"/>
    </source>
</evidence>
<organism evidence="1 2">
    <name type="scientific">Halobacillus halophilus (strain ATCC 35676 / DSM 2266 / JCM 20832 / KCTC 3685 / LMG 17431 / NBRC 102448 / NCIMB 2269)</name>
    <name type="common">Sporosarcina halophila</name>
    <dbReference type="NCBI Taxonomy" id="866895"/>
    <lineage>
        <taxon>Bacteria</taxon>
        <taxon>Bacillati</taxon>
        <taxon>Bacillota</taxon>
        <taxon>Bacilli</taxon>
        <taxon>Bacillales</taxon>
        <taxon>Bacillaceae</taxon>
        <taxon>Halobacillus</taxon>
    </lineage>
</organism>
<name>I0JTE0_HALH3</name>
<sequence>MIQCNLQTTKISEGYMVSGGYQLNTLWLDTFT</sequence>